<feature type="transmembrane region" description="Helical" evidence="1">
    <location>
        <begin position="73"/>
        <end position="97"/>
    </location>
</feature>
<protein>
    <submittedName>
        <fullName evidence="2">Uncharacterized protein</fullName>
    </submittedName>
</protein>
<evidence type="ECO:0000256" key="1">
    <source>
        <dbReference type="SAM" id="Phobius"/>
    </source>
</evidence>
<feature type="transmembrane region" description="Helical" evidence="1">
    <location>
        <begin position="33"/>
        <end position="52"/>
    </location>
</feature>
<evidence type="ECO:0000313" key="3">
    <source>
        <dbReference type="Proteomes" id="UP000603602"/>
    </source>
</evidence>
<dbReference type="EMBL" id="JACYTO010000001">
    <property type="protein sequence ID" value="MBD8502689.1"/>
    <property type="molecule type" value="Genomic_DNA"/>
</dbReference>
<keyword evidence="1" id="KW-0472">Membrane</keyword>
<organism evidence="2 3">
    <name type="scientific">Thauera sedimentorum</name>
    <dbReference type="NCBI Taxonomy" id="2767595"/>
    <lineage>
        <taxon>Bacteria</taxon>
        <taxon>Pseudomonadati</taxon>
        <taxon>Pseudomonadota</taxon>
        <taxon>Betaproteobacteria</taxon>
        <taxon>Rhodocyclales</taxon>
        <taxon>Zoogloeaceae</taxon>
        <taxon>Thauera</taxon>
    </lineage>
</organism>
<sequence>MYMLGIETAANWIAISANVGIAVYILAKVHRLSGLLLVAWFTALAIQFVLLTETSEIIKFEIANGEAILIAPLWYKIFIAARSILALLSPVALYLLATQALASKDRTND</sequence>
<reference evidence="3" key="1">
    <citation type="submission" date="2023-07" db="EMBL/GenBank/DDBJ databases">
        <title>Thauera sp. CAU 1555 isolated from sand of Yaerae Beach.</title>
        <authorList>
            <person name="Kim W."/>
        </authorList>
    </citation>
    <scope>NUCLEOTIDE SEQUENCE [LARGE SCALE GENOMIC DNA]</scope>
    <source>
        <strain evidence="3">CAU 1555</strain>
    </source>
</reference>
<keyword evidence="1" id="KW-0812">Transmembrane</keyword>
<gene>
    <name evidence="2" type="ORF">IFO67_07300</name>
</gene>
<accession>A0ABR9B8K5</accession>
<dbReference type="Proteomes" id="UP000603602">
    <property type="component" value="Unassembled WGS sequence"/>
</dbReference>
<feature type="transmembrane region" description="Helical" evidence="1">
    <location>
        <begin position="9"/>
        <end position="27"/>
    </location>
</feature>
<proteinExistence type="predicted"/>
<name>A0ABR9B8K5_9RHOO</name>
<keyword evidence="1" id="KW-1133">Transmembrane helix</keyword>
<dbReference type="RefSeq" id="WP_187717451.1">
    <property type="nucleotide sequence ID" value="NZ_JACTAH010000001.1"/>
</dbReference>
<keyword evidence="3" id="KW-1185">Reference proteome</keyword>
<evidence type="ECO:0000313" key="2">
    <source>
        <dbReference type="EMBL" id="MBD8502689.1"/>
    </source>
</evidence>
<comment type="caution">
    <text evidence="2">The sequence shown here is derived from an EMBL/GenBank/DDBJ whole genome shotgun (WGS) entry which is preliminary data.</text>
</comment>